<dbReference type="InterPro" id="IPR009057">
    <property type="entry name" value="Homeodomain-like_sf"/>
</dbReference>
<feature type="DNA-binding region" description="H-T-H motif" evidence="4">
    <location>
        <begin position="23"/>
        <end position="42"/>
    </location>
</feature>
<dbReference type="EMBL" id="JBHTLY010000002">
    <property type="protein sequence ID" value="MFD1201116.1"/>
    <property type="molecule type" value="Genomic_DNA"/>
</dbReference>
<evidence type="ECO:0000256" key="3">
    <source>
        <dbReference type="ARBA" id="ARBA00023163"/>
    </source>
</evidence>
<dbReference type="PANTHER" id="PTHR30055:SF238">
    <property type="entry name" value="MYCOFACTOCIN BIOSYNTHESIS TRANSCRIPTIONAL REGULATOR MFTR-RELATED"/>
    <property type="match status" value="1"/>
</dbReference>
<keyword evidence="3" id="KW-0804">Transcription</keyword>
<keyword evidence="1" id="KW-0805">Transcription regulation</keyword>
<evidence type="ECO:0000256" key="1">
    <source>
        <dbReference type="ARBA" id="ARBA00023015"/>
    </source>
</evidence>
<dbReference type="InterPro" id="IPR036271">
    <property type="entry name" value="Tet_transcr_reg_TetR-rel_C_sf"/>
</dbReference>
<evidence type="ECO:0000313" key="6">
    <source>
        <dbReference type="EMBL" id="MFD1201116.1"/>
    </source>
</evidence>
<dbReference type="RefSeq" id="WP_343957030.1">
    <property type="nucleotide sequence ID" value="NZ_BAAAKZ010000001.1"/>
</dbReference>
<dbReference type="Proteomes" id="UP001597181">
    <property type="component" value="Unassembled WGS sequence"/>
</dbReference>
<dbReference type="Pfam" id="PF00440">
    <property type="entry name" value="TetR_N"/>
    <property type="match status" value="1"/>
</dbReference>
<dbReference type="InterPro" id="IPR001647">
    <property type="entry name" value="HTH_TetR"/>
</dbReference>
<accession>A0ABW3TK93</accession>
<proteinExistence type="predicted"/>
<feature type="domain" description="HTH tetR-type" evidence="5">
    <location>
        <begin position="1"/>
        <end position="60"/>
    </location>
</feature>
<protein>
    <submittedName>
        <fullName evidence="6">TetR/AcrR family transcriptional regulator</fullName>
    </submittedName>
</protein>
<dbReference type="SUPFAM" id="SSF48498">
    <property type="entry name" value="Tetracyclin repressor-like, C-terminal domain"/>
    <property type="match status" value="1"/>
</dbReference>
<evidence type="ECO:0000259" key="5">
    <source>
        <dbReference type="PROSITE" id="PS50977"/>
    </source>
</evidence>
<sequence length="200" mass="22457">MTRARILQAALMRFSGGDYSETSLKDIAGDVGIKAPSIYAHFDNKQQLYIEVYERSIAEHREYFRALIAETATSEPLERLKRLLLGVPDFYRERPQLFKLHLRTTLSHNLGRERGIAEAFQVWDTELSATVSEAYLAGVSRGQLTSMPAEAFTSHFLALMDGLFLQKAYYSPAVYDAHVAQTWGALERLIAPAAPTETPS</sequence>
<comment type="caution">
    <text evidence="6">The sequence shown here is derived from an EMBL/GenBank/DDBJ whole genome shotgun (WGS) entry which is preliminary data.</text>
</comment>
<keyword evidence="2 4" id="KW-0238">DNA-binding</keyword>
<dbReference type="Gene3D" id="1.10.10.60">
    <property type="entry name" value="Homeodomain-like"/>
    <property type="match status" value="1"/>
</dbReference>
<dbReference type="SUPFAM" id="SSF46689">
    <property type="entry name" value="Homeodomain-like"/>
    <property type="match status" value="1"/>
</dbReference>
<evidence type="ECO:0000256" key="2">
    <source>
        <dbReference type="ARBA" id="ARBA00023125"/>
    </source>
</evidence>
<keyword evidence="7" id="KW-1185">Reference proteome</keyword>
<gene>
    <name evidence="6" type="ORF">ACFQ3U_04325</name>
</gene>
<organism evidence="6 7">
    <name type="scientific">Leucobacter albus</name>
    <dbReference type="NCBI Taxonomy" id="272210"/>
    <lineage>
        <taxon>Bacteria</taxon>
        <taxon>Bacillati</taxon>
        <taxon>Actinomycetota</taxon>
        <taxon>Actinomycetes</taxon>
        <taxon>Micrococcales</taxon>
        <taxon>Microbacteriaceae</taxon>
        <taxon>Leucobacter</taxon>
    </lineage>
</organism>
<evidence type="ECO:0000313" key="7">
    <source>
        <dbReference type="Proteomes" id="UP001597181"/>
    </source>
</evidence>
<reference evidence="7" key="1">
    <citation type="journal article" date="2019" name="Int. J. Syst. Evol. Microbiol.">
        <title>The Global Catalogue of Microorganisms (GCM) 10K type strain sequencing project: providing services to taxonomists for standard genome sequencing and annotation.</title>
        <authorList>
            <consortium name="The Broad Institute Genomics Platform"/>
            <consortium name="The Broad Institute Genome Sequencing Center for Infectious Disease"/>
            <person name="Wu L."/>
            <person name="Ma J."/>
        </authorList>
    </citation>
    <scope>NUCLEOTIDE SEQUENCE [LARGE SCALE GENOMIC DNA]</scope>
    <source>
        <strain evidence="7">CCUG 50213</strain>
    </source>
</reference>
<dbReference type="PROSITE" id="PS50977">
    <property type="entry name" value="HTH_TETR_2"/>
    <property type="match status" value="1"/>
</dbReference>
<name>A0ABW3TK93_9MICO</name>
<dbReference type="Gene3D" id="1.10.357.10">
    <property type="entry name" value="Tetracycline Repressor, domain 2"/>
    <property type="match status" value="1"/>
</dbReference>
<evidence type="ECO:0000256" key="4">
    <source>
        <dbReference type="PROSITE-ProRule" id="PRU00335"/>
    </source>
</evidence>
<dbReference type="PANTHER" id="PTHR30055">
    <property type="entry name" value="HTH-TYPE TRANSCRIPTIONAL REGULATOR RUTR"/>
    <property type="match status" value="1"/>
</dbReference>
<dbReference type="InterPro" id="IPR050109">
    <property type="entry name" value="HTH-type_TetR-like_transc_reg"/>
</dbReference>